<organism evidence="1 2">
    <name type="scientific">Pontivivens ytuae</name>
    <dbReference type="NCBI Taxonomy" id="2789856"/>
    <lineage>
        <taxon>Bacteria</taxon>
        <taxon>Pseudomonadati</taxon>
        <taxon>Pseudomonadota</taxon>
        <taxon>Alphaproteobacteria</taxon>
        <taxon>Rhodobacterales</taxon>
        <taxon>Paracoccaceae</taxon>
        <taxon>Pontivivens</taxon>
    </lineage>
</organism>
<dbReference type="InterPro" id="IPR014347">
    <property type="entry name" value="Tautomerase/MIF_sf"/>
</dbReference>
<accession>A0A7S9LP85</accession>
<dbReference type="SUPFAM" id="SSF55331">
    <property type="entry name" value="Tautomerase/MIF"/>
    <property type="match status" value="1"/>
</dbReference>
<reference evidence="1 2" key="1">
    <citation type="submission" date="2020-11" db="EMBL/GenBank/DDBJ databases">
        <title>Description of Pontivivens ytuae sp. nov. isolated from deep sea sediment of Mariana Trench.</title>
        <authorList>
            <person name="Wang Z."/>
            <person name="Sun Q.-L."/>
            <person name="Xu X.-D."/>
            <person name="Tang Y.-Z."/>
            <person name="Zhang J."/>
        </authorList>
    </citation>
    <scope>NUCLEOTIDE SEQUENCE [LARGE SCALE GENOMIC DNA]</scope>
    <source>
        <strain evidence="1 2">MT2928</strain>
    </source>
</reference>
<dbReference type="KEGG" id="poz:I0K15_12080"/>
<sequence length="136" mass="15381">MPYLQLDTPFSHTPAQKQNLARRFGEIFAAQMGASPHRITVAIRELGEGSVWRCTDDAPYPAALLMLDIRKGRPPEQRAELARLLIEACKEILGYEDHQVNAEFTQHTGDEMYHTLYGGLSEDWQAGEPDRLTERG</sequence>
<dbReference type="AlphaFoldDB" id="A0A7S9LP85"/>
<name>A0A7S9LP85_9RHOB</name>
<evidence type="ECO:0000313" key="1">
    <source>
        <dbReference type="EMBL" id="QPH52556.1"/>
    </source>
</evidence>
<keyword evidence="2" id="KW-1185">Reference proteome</keyword>
<dbReference type="EMBL" id="CP064942">
    <property type="protein sequence ID" value="QPH52556.1"/>
    <property type="molecule type" value="Genomic_DNA"/>
</dbReference>
<protein>
    <submittedName>
        <fullName evidence="1">Tautomerase</fullName>
    </submittedName>
</protein>
<evidence type="ECO:0000313" key="2">
    <source>
        <dbReference type="Proteomes" id="UP000594800"/>
    </source>
</evidence>
<dbReference type="Proteomes" id="UP000594800">
    <property type="component" value="Chromosome"/>
</dbReference>
<dbReference type="RefSeq" id="WP_196101767.1">
    <property type="nucleotide sequence ID" value="NZ_CP064942.1"/>
</dbReference>
<gene>
    <name evidence="1" type="ORF">I0K15_12080</name>
</gene>
<proteinExistence type="predicted"/>
<dbReference type="Gene3D" id="3.30.429.10">
    <property type="entry name" value="Macrophage Migration Inhibitory Factor"/>
    <property type="match status" value="1"/>
</dbReference>